<gene>
    <name evidence="5" type="ORF">BWK73_16270</name>
</gene>
<dbReference type="CDD" id="cd17521">
    <property type="entry name" value="RMtype1_S_Sau13435ORF2165P_TRD2-CR2_like"/>
    <property type="match status" value="1"/>
</dbReference>
<proteinExistence type="inferred from homology"/>
<evidence type="ECO:0000256" key="1">
    <source>
        <dbReference type="ARBA" id="ARBA00010923"/>
    </source>
</evidence>
<feature type="domain" description="Type I restriction modification DNA specificity" evidence="4">
    <location>
        <begin position="233"/>
        <end position="409"/>
    </location>
</feature>
<keyword evidence="2" id="KW-0680">Restriction system</keyword>
<dbReference type="InterPro" id="IPR000055">
    <property type="entry name" value="Restrct_endonuc_typeI_TRD"/>
</dbReference>
<comment type="similarity">
    <text evidence="1">Belongs to the type-I restriction system S methylase family.</text>
</comment>
<name>A0A1Y1QR75_9GAMM</name>
<accession>A0A1Y1QR75</accession>
<evidence type="ECO:0000313" key="6">
    <source>
        <dbReference type="Proteomes" id="UP000192491"/>
    </source>
</evidence>
<dbReference type="AlphaFoldDB" id="A0A1Y1QR75"/>
<dbReference type="SUPFAM" id="SSF116734">
    <property type="entry name" value="DNA methylase specificity domain"/>
    <property type="match status" value="2"/>
</dbReference>
<dbReference type="InterPro" id="IPR052021">
    <property type="entry name" value="Type-I_RS_S_subunit"/>
</dbReference>
<sequence>MNKPQKKGLVPALRFPEFQNAGAWEDYQLGQCLSRHPEYGINAPAVPYTENLPTYIRITDISDDGQIRQDQRVSVAKGVTDENYLEYGDIVLARTGASVGKSYKYRTEDGRLVFAGFLIRVKPNEEKLNSELLFQFLSTERYWHWVNFISARSGQPGINGNEYASLPIQLPPTVKEQQKIADCLASIDDLITAETQKLAALKIHKKGLMQQLFPAEGETVPRLRFPEFRDAGDWESQKLEGLAKRGSGHTPNKAESSYYNGGIKWVSLADSNKLDNGYIYETKIQISNNGLKNSSAVLHPSGTVIVSRDAGVGKSAILHSEMAVSQHFIVWVCDQSKLLNWFLYYILQILKPTFEMIAVGSTIKTIGLPYFKDLCIFIPSVEEQQKIADCLSSVDALIEAQGERIDALKLHKKGLMQQLFPVMEEVEA</sequence>
<dbReference type="PANTHER" id="PTHR30408">
    <property type="entry name" value="TYPE-1 RESTRICTION ENZYME ECOKI SPECIFICITY PROTEIN"/>
    <property type="match status" value="1"/>
</dbReference>
<dbReference type="EMBL" id="MTEJ01000076">
    <property type="protein sequence ID" value="OQX11946.1"/>
    <property type="molecule type" value="Genomic_DNA"/>
</dbReference>
<dbReference type="Gene3D" id="1.10.287.1120">
    <property type="entry name" value="Bipartite methylase S protein"/>
    <property type="match status" value="1"/>
</dbReference>
<dbReference type="Pfam" id="PF01420">
    <property type="entry name" value="Methylase_S"/>
    <property type="match status" value="2"/>
</dbReference>
<reference evidence="5 6" key="1">
    <citation type="submission" date="2017-01" db="EMBL/GenBank/DDBJ databases">
        <title>Novel large sulfur bacteria in the metagenomes of groundwater-fed chemosynthetic microbial mats in the Lake Huron basin.</title>
        <authorList>
            <person name="Sharrar A.M."/>
            <person name="Flood B.E."/>
            <person name="Bailey J.V."/>
            <person name="Jones D.S."/>
            <person name="Biddanda B."/>
            <person name="Ruberg S.A."/>
            <person name="Marcus D.N."/>
            <person name="Dick G.J."/>
        </authorList>
    </citation>
    <scope>NUCLEOTIDE SEQUENCE [LARGE SCALE GENOMIC DNA]</scope>
    <source>
        <strain evidence="5">A8</strain>
    </source>
</reference>
<dbReference type="GO" id="GO:0009307">
    <property type="term" value="P:DNA restriction-modification system"/>
    <property type="evidence" value="ECO:0007669"/>
    <property type="project" value="UniProtKB-KW"/>
</dbReference>
<evidence type="ECO:0000313" key="5">
    <source>
        <dbReference type="EMBL" id="OQX11946.1"/>
    </source>
</evidence>
<dbReference type="Gene3D" id="3.90.220.20">
    <property type="entry name" value="DNA methylase specificity domains"/>
    <property type="match status" value="2"/>
</dbReference>
<organism evidence="5 6">
    <name type="scientific">Thiothrix lacustris</name>
    <dbReference type="NCBI Taxonomy" id="525917"/>
    <lineage>
        <taxon>Bacteria</taxon>
        <taxon>Pseudomonadati</taxon>
        <taxon>Pseudomonadota</taxon>
        <taxon>Gammaproteobacteria</taxon>
        <taxon>Thiotrichales</taxon>
        <taxon>Thiotrichaceae</taxon>
        <taxon>Thiothrix</taxon>
    </lineage>
</organism>
<evidence type="ECO:0000256" key="2">
    <source>
        <dbReference type="ARBA" id="ARBA00022747"/>
    </source>
</evidence>
<evidence type="ECO:0000259" key="4">
    <source>
        <dbReference type="Pfam" id="PF01420"/>
    </source>
</evidence>
<dbReference type="GO" id="GO:0003677">
    <property type="term" value="F:DNA binding"/>
    <property type="evidence" value="ECO:0007669"/>
    <property type="project" value="UniProtKB-KW"/>
</dbReference>
<dbReference type="InterPro" id="IPR044946">
    <property type="entry name" value="Restrct_endonuc_typeI_TRD_sf"/>
</dbReference>
<evidence type="ECO:0000256" key="3">
    <source>
        <dbReference type="ARBA" id="ARBA00023125"/>
    </source>
</evidence>
<comment type="caution">
    <text evidence="5">The sequence shown here is derived from an EMBL/GenBank/DDBJ whole genome shotgun (WGS) entry which is preliminary data.</text>
</comment>
<dbReference type="Proteomes" id="UP000192491">
    <property type="component" value="Unassembled WGS sequence"/>
</dbReference>
<dbReference type="PANTHER" id="PTHR30408:SF12">
    <property type="entry name" value="TYPE I RESTRICTION ENZYME MJAVIII SPECIFICITY SUBUNIT"/>
    <property type="match status" value="1"/>
</dbReference>
<protein>
    <recommendedName>
        <fullName evidence="4">Type I restriction modification DNA specificity domain-containing protein</fullName>
    </recommendedName>
</protein>
<keyword evidence="3" id="KW-0238">DNA-binding</keyword>
<feature type="domain" description="Type I restriction modification DNA specificity" evidence="4">
    <location>
        <begin position="73"/>
        <end position="202"/>
    </location>
</feature>